<organism evidence="3 4">
    <name type="scientific">Heliocybe sulcata</name>
    <dbReference type="NCBI Taxonomy" id="5364"/>
    <lineage>
        <taxon>Eukaryota</taxon>
        <taxon>Fungi</taxon>
        <taxon>Dikarya</taxon>
        <taxon>Basidiomycota</taxon>
        <taxon>Agaricomycotina</taxon>
        <taxon>Agaricomycetes</taxon>
        <taxon>Gloeophyllales</taxon>
        <taxon>Gloeophyllaceae</taxon>
        <taxon>Heliocybe</taxon>
    </lineage>
</organism>
<dbReference type="Proteomes" id="UP000305948">
    <property type="component" value="Unassembled WGS sequence"/>
</dbReference>
<dbReference type="SUPFAM" id="SSF51735">
    <property type="entry name" value="NAD(P)-binding Rossmann-fold domains"/>
    <property type="match status" value="1"/>
</dbReference>
<dbReference type="Gene3D" id="3.40.50.720">
    <property type="entry name" value="NAD(P)-binding Rossmann-like Domain"/>
    <property type="match status" value="2"/>
</dbReference>
<evidence type="ECO:0000259" key="2">
    <source>
        <dbReference type="Pfam" id="PF01370"/>
    </source>
</evidence>
<dbReference type="Pfam" id="PF01073">
    <property type="entry name" value="3Beta_HSD"/>
    <property type="match status" value="1"/>
</dbReference>
<dbReference type="InterPro" id="IPR001509">
    <property type="entry name" value="Epimerase_deHydtase"/>
</dbReference>
<dbReference type="InterPro" id="IPR002225">
    <property type="entry name" value="3Beta_OHSteriod_DH/Estase"/>
</dbReference>
<evidence type="ECO:0000313" key="3">
    <source>
        <dbReference type="EMBL" id="TFK45954.1"/>
    </source>
</evidence>
<dbReference type="GO" id="GO:0006694">
    <property type="term" value="P:steroid biosynthetic process"/>
    <property type="evidence" value="ECO:0007669"/>
    <property type="project" value="InterPro"/>
</dbReference>
<accession>A0A5C3MKX4</accession>
<reference evidence="3 4" key="1">
    <citation type="journal article" date="2019" name="Nat. Ecol. Evol.">
        <title>Megaphylogeny resolves global patterns of mushroom evolution.</title>
        <authorList>
            <person name="Varga T."/>
            <person name="Krizsan K."/>
            <person name="Foldi C."/>
            <person name="Dima B."/>
            <person name="Sanchez-Garcia M."/>
            <person name="Sanchez-Ramirez S."/>
            <person name="Szollosi G.J."/>
            <person name="Szarkandi J.G."/>
            <person name="Papp V."/>
            <person name="Albert L."/>
            <person name="Andreopoulos W."/>
            <person name="Angelini C."/>
            <person name="Antonin V."/>
            <person name="Barry K.W."/>
            <person name="Bougher N.L."/>
            <person name="Buchanan P."/>
            <person name="Buyck B."/>
            <person name="Bense V."/>
            <person name="Catcheside P."/>
            <person name="Chovatia M."/>
            <person name="Cooper J."/>
            <person name="Damon W."/>
            <person name="Desjardin D."/>
            <person name="Finy P."/>
            <person name="Geml J."/>
            <person name="Haridas S."/>
            <person name="Hughes K."/>
            <person name="Justo A."/>
            <person name="Karasinski D."/>
            <person name="Kautmanova I."/>
            <person name="Kiss B."/>
            <person name="Kocsube S."/>
            <person name="Kotiranta H."/>
            <person name="LaButti K.M."/>
            <person name="Lechner B.E."/>
            <person name="Liimatainen K."/>
            <person name="Lipzen A."/>
            <person name="Lukacs Z."/>
            <person name="Mihaltcheva S."/>
            <person name="Morgado L.N."/>
            <person name="Niskanen T."/>
            <person name="Noordeloos M.E."/>
            <person name="Ohm R.A."/>
            <person name="Ortiz-Santana B."/>
            <person name="Ovrebo C."/>
            <person name="Racz N."/>
            <person name="Riley R."/>
            <person name="Savchenko A."/>
            <person name="Shiryaev A."/>
            <person name="Soop K."/>
            <person name="Spirin V."/>
            <person name="Szebenyi C."/>
            <person name="Tomsovsky M."/>
            <person name="Tulloss R.E."/>
            <person name="Uehling J."/>
            <person name="Grigoriev I.V."/>
            <person name="Vagvolgyi C."/>
            <person name="Papp T."/>
            <person name="Martin F.M."/>
            <person name="Miettinen O."/>
            <person name="Hibbett D.S."/>
            <person name="Nagy L.G."/>
        </authorList>
    </citation>
    <scope>NUCLEOTIDE SEQUENCE [LARGE SCALE GENOMIC DNA]</scope>
    <source>
        <strain evidence="3 4">OMC1185</strain>
    </source>
</reference>
<dbReference type="STRING" id="5364.A0A5C3MKX4"/>
<dbReference type="AlphaFoldDB" id="A0A5C3MKX4"/>
<dbReference type="OrthoDB" id="10058185at2759"/>
<dbReference type="InterPro" id="IPR036291">
    <property type="entry name" value="NAD(P)-bd_dom_sf"/>
</dbReference>
<name>A0A5C3MKX4_9AGAM</name>
<protein>
    <submittedName>
        <fullName evidence="3">NAD(P)-binding protein</fullName>
    </submittedName>
</protein>
<proteinExistence type="predicted"/>
<gene>
    <name evidence="3" type="ORF">OE88DRAFT_1739905</name>
</gene>
<evidence type="ECO:0000259" key="1">
    <source>
        <dbReference type="Pfam" id="PF01073"/>
    </source>
</evidence>
<keyword evidence="4" id="KW-1185">Reference proteome</keyword>
<feature type="domain" description="3-beta hydroxysteroid dehydrogenase/isomerase" evidence="1">
    <location>
        <begin position="93"/>
        <end position="152"/>
    </location>
</feature>
<evidence type="ECO:0000313" key="4">
    <source>
        <dbReference type="Proteomes" id="UP000305948"/>
    </source>
</evidence>
<dbReference type="GO" id="GO:0016616">
    <property type="term" value="F:oxidoreductase activity, acting on the CH-OH group of donors, NAD or NADP as acceptor"/>
    <property type="evidence" value="ECO:0007669"/>
    <property type="project" value="InterPro"/>
</dbReference>
<sequence>MSSNNSLLVIGGSGFLGRAIVDMLLERGNQRVAVFDLKTDGNFDPRIQVYQGNILNEDHLLSAFNNSGTTRIIHTASPMPGAPAPSIFWKGLTMQLGDNTNLFDFLYVENAAYAVILAAEKLSGPVEENPVTGQVSIITNDDPPPFWDLARAV</sequence>
<dbReference type="EMBL" id="ML213535">
    <property type="protein sequence ID" value="TFK45954.1"/>
    <property type="molecule type" value="Genomic_DNA"/>
</dbReference>
<feature type="domain" description="NAD-dependent epimerase/dehydratase" evidence="2">
    <location>
        <begin position="8"/>
        <end position="77"/>
    </location>
</feature>
<dbReference type="Pfam" id="PF01370">
    <property type="entry name" value="Epimerase"/>
    <property type="match status" value="1"/>
</dbReference>